<sequence length="338" mass="36784">MGEEMERSIYRGDWASETSHLIGWSSDFSLATQINDDAATACDDSMEFSEPKQIYSQLHFSELGVPSSIWGQDLLGSRSGLGLRCDNPFTAPTINNMFKQEHPFPNLESDSLVGDSPLLTQKVSAMPPLFPAMVGEGTCLSSGSKAPRMGRVNNQCLVYGEDSPSSWKGSQETAGTPRSSGVLSSKKGQERSTACNAALKDSCMDMKKSTEESAPKRTRSDSHVPFTTFKVRKEKLGDRITALQQLVSPFGKTDTASVLLDAIEYIEFLHDQVTVLSTPYMMLSHKLSSTNLDAEAAKEKGGGLRSRGLCLVPISTTLHVAKDNTTDFWAPTFGGSFR</sequence>
<reference evidence="1 2" key="1">
    <citation type="journal article" date="2022" name="Hortic Res">
        <title>A haplotype resolved chromosomal level avocado genome allows analysis of novel avocado genes.</title>
        <authorList>
            <person name="Nath O."/>
            <person name="Fletcher S.J."/>
            <person name="Hayward A."/>
            <person name="Shaw L.M."/>
            <person name="Masouleh A.K."/>
            <person name="Furtado A."/>
            <person name="Henry R.J."/>
            <person name="Mitter N."/>
        </authorList>
    </citation>
    <scope>NUCLEOTIDE SEQUENCE [LARGE SCALE GENOMIC DNA]</scope>
    <source>
        <strain evidence="2">cv. Hass</strain>
    </source>
</reference>
<dbReference type="EMBL" id="CM056819">
    <property type="protein sequence ID" value="KAJ8625216.1"/>
    <property type="molecule type" value="Genomic_DNA"/>
</dbReference>
<dbReference type="Proteomes" id="UP001234297">
    <property type="component" value="Chromosome 11"/>
</dbReference>
<gene>
    <name evidence="1" type="ORF">MRB53_033746</name>
</gene>
<organism evidence="1 2">
    <name type="scientific">Persea americana</name>
    <name type="common">Avocado</name>
    <dbReference type="NCBI Taxonomy" id="3435"/>
    <lineage>
        <taxon>Eukaryota</taxon>
        <taxon>Viridiplantae</taxon>
        <taxon>Streptophyta</taxon>
        <taxon>Embryophyta</taxon>
        <taxon>Tracheophyta</taxon>
        <taxon>Spermatophyta</taxon>
        <taxon>Magnoliopsida</taxon>
        <taxon>Magnoliidae</taxon>
        <taxon>Laurales</taxon>
        <taxon>Lauraceae</taxon>
        <taxon>Persea</taxon>
    </lineage>
</organism>
<evidence type="ECO:0000313" key="2">
    <source>
        <dbReference type="Proteomes" id="UP001234297"/>
    </source>
</evidence>
<comment type="caution">
    <text evidence="1">The sequence shown here is derived from an EMBL/GenBank/DDBJ whole genome shotgun (WGS) entry which is preliminary data.</text>
</comment>
<keyword evidence="2" id="KW-1185">Reference proteome</keyword>
<evidence type="ECO:0000313" key="1">
    <source>
        <dbReference type="EMBL" id="KAJ8625216.1"/>
    </source>
</evidence>
<proteinExistence type="predicted"/>
<protein>
    <submittedName>
        <fullName evidence="1">Uncharacterized protein</fullName>
    </submittedName>
</protein>
<name>A0ACC2KVP1_PERAE</name>
<accession>A0ACC2KVP1</accession>